<protein>
    <recommendedName>
        <fullName evidence="7">Phosphatidate cytidylyltransferase</fullName>
        <ecNumber evidence="6">2.7.7.41</ecNumber>
    </recommendedName>
    <alternativeName>
        <fullName evidence="20">CDP-DAG synthase</fullName>
    </alternativeName>
    <alternativeName>
        <fullName evidence="22">CDP-DG synthase</fullName>
    </alternativeName>
    <alternativeName>
        <fullName evidence="18">CDP-diacylglycerol synthase</fullName>
    </alternativeName>
    <alternativeName>
        <fullName evidence="21">CDP-diglyceride pyrophosphorylase</fullName>
    </alternativeName>
    <alternativeName>
        <fullName evidence="23">CDP-diglyceride synthase</fullName>
    </alternativeName>
    <alternativeName>
        <fullName evidence="19">CTP:phosphatidate cytidylyltransferase</fullName>
    </alternativeName>
</protein>
<evidence type="ECO:0000256" key="8">
    <source>
        <dbReference type="ARBA" id="ARBA00022475"/>
    </source>
</evidence>
<comment type="catalytic activity">
    <reaction evidence="1">
        <text>a 1,2-diacyl-sn-glycero-3-phosphate + CTP + H(+) = a CDP-1,2-diacyl-sn-glycerol + diphosphate</text>
        <dbReference type="Rhea" id="RHEA:16229"/>
        <dbReference type="ChEBI" id="CHEBI:15378"/>
        <dbReference type="ChEBI" id="CHEBI:33019"/>
        <dbReference type="ChEBI" id="CHEBI:37563"/>
        <dbReference type="ChEBI" id="CHEBI:58332"/>
        <dbReference type="ChEBI" id="CHEBI:58608"/>
        <dbReference type="EC" id="2.7.7.41"/>
    </reaction>
</comment>
<evidence type="ECO:0000256" key="19">
    <source>
        <dbReference type="ARBA" id="ARBA00031825"/>
    </source>
</evidence>
<evidence type="ECO:0000256" key="20">
    <source>
        <dbReference type="ARBA" id="ARBA00032253"/>
    </source>
</evidence>
<keyword evidence="16" id="KW-0594">Phospholipid biosynthesis</keyword>
<evidence type="ECO:0000256" key="12">
    <source>
        <dbReference type="ARBA" id="ARBA00022695"/>
    </source>
</evidence>
<accession>A0A0R1SCK1</accession>
<feature type="transmembrane region" description="Helical" evidence="24">
    <location>
        <begin position="80"/>
        <end position="99"/>
    </location>
</feature>
<dbReference type="eggNOG" id="COG4589">
    <property type="taxonomic scope" value="Bacteria"/>
</dbReference>
<evidence type="ECO:0000256" key="2">
    <source>
        <dbReference type="ARBA" id="ARBA00004651"/>
    </source>
</evidence>
<evidence type="ECO:0000256" key="13">
    <source>
        <dbReference type="ARBA" id="ARBA00022989"/>
    </source>
</evidence>
<dbReference type="GO" id="GO:0004605">
    <property type="term" value="F:phosphatidate cytidylyltransferase activity"/>
    <property type="evidence" value="ECO:0007669"/>
    <property type="project" value="UniProtKB-EC"/>
</dbReference>
<evidence type="ECO:0000313" key="26">
    <source>
        <dbReference type="Proteomes" id="UP000051931"/>
    </source>
</evidence>
<organism evidence="25 26">
    <name type="scientific">Lactobacillus psittaci DSM 15354</name>
    <dbReference type="NCBI Taxonomy" id="1122152"/>
    <lineage>
        <taxon>Bacteria</taxon>
        <taxon>Bacillati</taxon>
        <taxon>Bacillota</taxon>
        <taxon>Bacilli</taxon>
        <taxon>Lactobacillales</taxon>
        <taxon>Lactobacillaceae</taxon>
        <taxon>Lactobacillus</taxon>
    </lineage>
</organism>
<keyword evidence="12 25" id="KW-0548">Nucleotidyltransferase</keyword>
<dbReference type="Proteomes" id="UP000051931">
    <property type="component" value="Unassembled WGS sequence"/>
</dbReference>
<evidence type="ECO:0000256" key="17">
    <source>
        <dbReference type="ARBA" id="ARBA00023264"/>
    </source>
</evidence>
<evidence type="ECO:0000313" key="25">
    <source>
        <dbReference type="EMBL" id="KRL64021.1"/>
    </source>
</evidence>
<dbReference type="GO" id="GO:0016024">
    <property type="term" value="P:CDP-diacylglycerol biosynthetic process"/>
    <property type="evidence" value="ECO:0007669"/>
    <property type="project" value="TreeGrafter"/>
</dbReference>
<evidence type="ECO:0000256" key="3">
    <source>
        <dbReference type="ARBA" id="ARBA00005119"/>
    </source>
</evidence>
<feature type="transmembrane region" description="Helical" evidence="24">
    <location>
        <begin position="6"/>
        <end position="36"/>
    </location>
</feature>
<keyword evidence="8" id="KW-1003">Cell membrane</keyword>
<evidence type="ECO:0000256" key="24">
    <source>
        <dbReference type="SAM" id="Phobius"/>
    </source>
</evidence>
<name>A0A0R1SCK1_9LACO</name>
<keyword evidence="15 24" id="KW-0472">Membrane</keyword>
<keyword evidence="11 24" id="KW-0812">Transmembrane</keyword>
<feature type="transmembrane region" description="Helical" evidence="24">
    <location>
        <begin position="135"/>
        <end position="160"/>
    </location>
</feature>
<dbReference type="PANTHER" id="PTHR46382:SF1">
    <property type="entry name" value="PHOSPHATIDATE CYTIDYLYLTRANSFERASE"/>
    <property type="match status" value="1"/>
</dbReference>
<dbReference type="Pfam" id="PF01148">
    <property type="entry name" value="CTP_transf_1"/>
    <property type="match status" value="1"/>
</dbReference>
<evidence type="ECO:0000256" key="21">
    <source>
        <dbReference type="ARBA" id="ARBA00032396"/>
    </source>
</evidence>
<sequence length="270" mass="29733">MKQRTITAVIALILFIPIVVAGGYWIDWLVALLAAVAIAEVFLMKKQILFSIDFILALLATITWNVPASFFDILFPQKNITRAGVYFACVMLLLTWTVLSKNKTNFDDVGVYTLASLYIGSGFHYLSAIRNINHTSILGLALLGYVFAIVWSTDIGAYLVGKQFGKHKLWPVISPNKTWEGSIGAVVCALVISAIYVSLVPHLHGHLELIFASIFFSIVGQMGDLVESAYKRYYGVKDSGKILPGHGGILDRFDSMLFVLPVVALFLGIK</sequence>
<comment type="pathway">
    <text evidence="4">Lipid metabolism.</text>
</comment>
<keyword evidence="14" id="KW-0443">Lipid metabolism</keyword>
<gene>
    <name evidence="25" type="ORF">FC23_GL000269</name>
</gene>
<dbReference type="AlphaFoldDB" id="A0A0R1SCK1"/>
<dbReference type="PATRIC" id="fig|1122152.4.peg.273"/>
<keyword evidence="13 24" id="KW-1133">Transmembrane helix</keyword>
<evidence type="ECO:0000256" key="16">
    <source>
        <dbReference type="ARBA" id="ARBA00023209"/>
    </source>
</evidence>
<evidence type="ECO:0000256" key="5">
    <source>
        <dbReference type="ARBA" id="ARBA00010185"/>
    </source>
</evidence>
<keyword evidence="10 25" id="KW-0808">Transferase</keyword>
<dbReference type="RefSeq" id="WP_027824612.1">
    <property type="nucleotide sequence ID" value="NZ_AUEI01000004.1"/>
</dbReference>
<evidence type="ECO:0000256" key="7">
    <source>
        <dbReference type="ARBA" id="ARBA00019373"/>
    </source>
</evidence>
<evidence type="ECO:0000256" key="6">
    <source>
        <dbReference type="ARBA" id="ARBA00012487"/>
    </source>
</evidence>
<feature type="transmembrane region" description="Helical" evidence="24">
    <location>
        <begin position="48"/>
        <end position="68"/>
    </location>
</feature>
<evidence type="ECO:0000256" key="1">
    <source>
        <dbReference type="ARBA" id="ARBA00001698"/>
    </source>
</evidence>
<reference evidence="25 26" key="1">
    <citation type="journal article" date="2015" name="Genome Announc.">
        <title>Expanding the biotechnology potential of lactobacilli through comparative genomics of 213 strains and associated genera.</title>
        <authorList>
            <person name="Sun Z."/>
            <person name="Harris H.M."/>
            <person name="McCann A."/>
            <person name="Guo C."/>
            <person name="Argimon S."/>
            <person name="Zhang W."/>
            <person name="Yang X."/>
            <person name="Jeffery I.B."/>
            <person name="Cooney J.C."/>
            <person name="Kagawa T.F."/>
            <person name="Liu W."/>
            <person name="Song Y."/>
            <person name="Salvetti E."/>
            <person name="Wrobel A."/>
            <person name="Rasinkangas P."/>
            <person name="Parkhill J."/>
            <person name="Rea M.C."/>
            <person name="O'Sullivan O."/>
            <person name="Ritari J."/>
            <person name="Douillard F.P."/>
            <person name="Paul Ross R."/>
            <person name="Yang R."/>
            <person name="Briner A.E."/>
            <person name="Felis G.E."/>
            <person name="de Vos W.M."/>
            <person name="Barrangou R."/>
            <person name="Klaenhammer T.R."/>
            <person name="Caufield P.W."/>
            <person name="Cui Y."/>
            <person name="Zhang H."/>
            <person name="O'Toole P.W."/>
        </authorList>
    </citation>
    <scope>NUCLEOTIDE SEQUENCE [LARGE SCALE GENOMIC DNA]</scope>
    <source>
        <strain evidence="25 26">DSM 15354</strain>
    </source>
</reference>
<evidence type="ECO:0000256" key="18">
    <source>
        <dbReference type="ARBA" id="ARBA00029893"/>
    </source>
</evidence>
<dbReference type="EC" id="2.7.7.41" evidence="6"/>
<feature type="transmembrane region" description="Helical" evidence="24">
    <location>
        <begin position="181"/>
        <end position="203"/>
    </location>
</feature>
<comment type="subcellular location">
    <subcellularLocation>
        <location evidence="2">Cell membrane</location>
        <topology evidence="2">Multi-pass membrane protein</topology>
    </subcellularLocation>
</comment>
<evidence type="ECO:0000256" key="10">
    <source>
        <dbReference type="ARBA" id="ARBA00022679"/>
    </source>
</evidence>
<evidence type="ECO:0000256" key="23">
    <source>
        <dbReference type="ARBA" id="ARBA00033406"/>
    </source>
</evidence>
<keyword evidence="26" id="KW-1185">Reference proteome</keyword>
<evidence type="ECO:0000256" key="14">
    <source>
        <dbReference type="ARBA" id="ARBA00023098"/>
    </source>
</evidence>
<proteinExistence type="inferred from homology"/>
<feature type="transmembrane region" description="Helical" evidence="24">
    <location>
        <begin position="250"/>
        <end position="269"/>
    </location>
</feature>
<dbReference type="OrthoDB" id="9799199at2"/>
<feature type="transmembrane region" description="Helical" evidence="24">
    <location>
        <begin position="111"/>
        <end position="129"/>
    </location>
</feature>
<keyword evidence="17" id="KW-1208">Phospholipid metabolism</keyword>
<evidence type="ECO:0000256" key="11">
    <source>
        <dbReference type="ARBA" id="ARBA00022692"/>
    </source>
</evidence>
<keyword evidence="9" id="KW-0444">Lipid biosynthesis</keyword>
<comment type="caution">
    <text evidence="25">The sequence shown here is derived from an EMBL/GenBank/DDBJ whole genome shotgun (WGS) entry which is preliminary data.</text>
</comment>
<dbReference type="STRING" id="1122152.GCA_000425905_00409"/>
<evidence type="ECO:0000256" key="22">
    <source>
        <dbReference type="ARBA" id="ARBA00032743"/>
    </source>
</evidence>
<evidence type="ECO:0000256" key="4">
    <source>
        <dbReference type="ARBA" id="ARBA00005189"/>
    </source>
</evidence>
<dbReference type="EMBL" id="AZFB01000001">
    <property type="protein sequence ID" value="KRL64021.1"/>
    <property type="molecule type" value="Genomic_DNA"/>
</dbReference>
<dbReference type="GO" id="GO:0005886">
    <property type="term" value="C:plasma membrane"/>
    <property type="evidence" value="ECO:0007669"/>
    <property type="project" value="UniProtKB-SubCell"/>
</dbReference>
<comment type="similarity">
    <text evidence="5">Belongs to the CDS family.</text>
</comment>
<feature type="transmembrane region" description="Helical" evidence="24">
    <location>
        <begin position="209"/>
        <end position="230"/>
    </location>
</feature>
<comment type="pathway">
    <text evidence="3">Phospholipid metabolism; CDP-diacylglycerol biosynthesis; CDP-diacylglycerol from sn-glycerol 3-phosphate: step 3/3.</text>
</comment>
<evidence type="ECO:0000256" key="9">
    <source>
        <dbReference type="ARBA" id="ARBA00022516"/>
    </source>
</evidence>
<evidence type="ECO:0000256" key="15">
    <source>
        <dbReference type="ARBA" id="ARBA00023136"/>
    </source>
</evidence>
<dbReference type="PANTHER" id="PTHR46382">
    <property type="entry name" value="PHOSPHATIDATE CYTIDYLYLTRANSFERASE"/>
    <property type="match status" value="1"/>
</dbReference>